<dbReference type="GO" id="GO:0008757">
    <property type="term" value="F:S-adenosylmethionine-dependent methyltransferase activity"/>
    <property type="evidence" value="ECO:0007669"/>
    <property type="project" value="InterPro"/>
</dbReference>
<evidence type="ECO:0000313" key="3">
    <source>
        <dbReference type="EMBL" id="KOY83424.1"/>
    </source>
</evidence>
<dbReference type="EMBL" id="LGCI01000005">
    <property type="protein sequence ID" value="KOY83424.1"/>
    <property type="molecule type" value="Genomic_DNA"/>
</dbReference>
<gene>
    <name evidence="3" type="ORF">ADM90_09180</name>
</gene>
<dbReference type="InterPro" id="IPR029063">
    <property type="entry name" value="SAM-dependent_MTases_sf"/>
</dbReference>
<reference evidence="3 4" key="1">
    <citation type="submission" date="2015-07" db="EMBL/GenBank/DDBJ databases">
        <title>Genome sequencing project for genomic taxonomy and phylogenomics of Bacillus-like bacteria.</title>
        <authorList>
            <person name="Liu B."/>
            <person name="Wang J."/>
            <person name="Zhu Y."/>
            <person name="Liu G."/>
            <person name="Chen Q."/>
            <person name="Chen Z."/>
            <person name="Che J."/>
            <person name="Ge C."/>
            <person name="Shi H."/>
            <person name="Pan Z."/>
            <person name="Liu X."/>
        </authorList>
    </citation>
    <scope>NUCLEOTIDE SEQUENCE [LARGE SCALE GENOMIC DNA]</scope>
    <source>
        <strain evidence="3 4">DSM 54</strain>
    </source>
</reference>
<keyword evidence="3" id="KW-0489">Methyltransferase</keyword>
<comment type="caution">
    <text evidence="3">The sequence shown here is derived from an EMBL/GenBank/DDBJ whole genome shotgun (WGS) entry which is preliminary data.</text>
</comment>
<feature type="domain" description="Methyltransferase type 11" evidence="2">
    <location>
        <begin position="50"/>
        <end position="146"/>
    </location>
</feature>
<sequence length="195" mass="22160">MSLLQTLIEQVKKPTGRMGVWMLRIMNRAHRGMYAWFIRQGAVNDGTCVLDIGCGGGKMLQILASLNPNGMIYGIDISEQAVKESLKLNNNNKRIVVTQASVSKMPYHEQFFDTITAFQTHYFWPSLEQDVKEIGRVLKDGGKLIVMAETYKMKYHMEAFQTPAAMKQLLEHTGFQTVYITEKTSKGWLCMTAIK</sequence>
<keyword evidence="1 3" id="KW-0808">Transferase</keyword>
<dbReference type="STRING" id="33935.ADM90_09180"/>
<dbReference type="PANTHER" id="PTHR44068:SF11">
    <property type="entry name" value="GERANYL DIPHOSPHATE 2-C-METHYLTRANSFERASE"/>
    <property type="match status" value="1"/>
</dbReference>
<dbReference type="SUPFAM" id="SSF53335">
    <property type="entry name" value="S-adenosyl-L-methionine-dependent methyltransferases"/>
    <property type="match status" value="1"/>
</dbReference>
<dbReference type="Gene3D" id="3.40.50.150">
    <property type="entry name" value="Vaccinia Virus protein VP39"/>
    <property type="match status" value="1"/>
</dbReference>
<protein>
    <submittedName>
        <fullName evidence="3">SAM-dependent methyltransferase</fullName>
    </submittedName>
</protein>
<dbReference type="PANTHER" id="PTHR44068">
    <property type="entry name" value="ZGC:194242"/>
    <property type="match status" value="1"/>
</dbReference>
<keyword evidence="4" id="KW-1185">Reference proteome</keyword>
<dbReference type="CDD" id="cd02440">
    <property type="entry name" value="AdoMet_MTases"/>
    <property type="match status" value="1"/>
</dbReference>
<name>A0A0N0CWQ0_9BACI</name>
<evidence type="ECO:0000313" key="4">
    <source>
        <dbReference type="Proteomes" id="UP000037977"/>
    </source>
</evidence>
<dbReference type="AlphaFoldDB" id="A0A0N0CWQ0"/>
<dbReference type="InterPro" id="IPR013216">
    <property type="entry name" value="Methyltransf_11"/>
</dbReference>
<dbReference type="Pfam" id="PF08241">
    <property type="entry name" value="Methyltransf_11"/>
    <property type="match status" value="1"/>
</dbReference>
<dbReference type="Proteomes" id="UP000037977">
    <property type="component" value="Unassembled WGS sequence"/>
</dbReference>
<dbReference type="RefSeq" id="WP_053994667.1">
    <property type="nucleotide sequence ID" value="NZ_CP065643.1"/>
</dbReference>
<organism evidence="3 4">
    <name type="scientific">Lysinibacillus macroides</name>
    <dbReference type="NCBI Taxonomy" id="33935"/>
    <lineage>
        <taxon>Bacteria</taxon>
        <taxon>Bacillati</taxon>
        <taxon>Bacillota</taxon>
        <taxon>Bacilli</taxon>
        <taxon>Bacillales</taxon>
        <taxon>Bacillaceae</taxon>
        <taxon>Lysinibacillus</taxon>
    </lineage>
</organism>
<dbReference type="PATRIC" id="fig|33935.3.peg.1328"/>
<evidence type="ECO:0000256" key="1">
    <source>
        <dbReference type="ARBA" id="ARBA00022679"/>
    </source>
</evidence>
<proteinExistence type="predicted"/>
<dbReference type="OrthoDB" id="9795864at2"/>
<dbReference type="GO" id="GO:0032259">
    <property type="term" value="P:methylation"/>
    <property type="evidence" value="ECO:0007669"/>
    <property type="project" value="UniProtKB-KW"/>
</dbReference>
<evidence type="ECO:0000259" key="2">
    <source>
        <dbReference type="Pfam" id="PF08241"/>
    </source>
</evidence>
<dbReference type="InterPro" id="IPR050447">
    <property type="entry name" value="Erg6_SMT_methyltransf"/>
</dbReference>
<accession>A0A0N0CWQ0</accession>